<dbReference type="PANTHER" id="PTHR30250">
    <property type="entry name" value="PST FAMILY PREDICTED COLANIC ACID TRANSPORTER"/>
    <property type="match status" value="1"/>
</dbReference>
<keyword evidence="9" id="KW-1185">Reference proteome</keyword>
<reference evidence="8" key="1">
    <citation type="submission" date="2022-07" db="EMBL/GenBank/DDBJ databases">
        <title>Characterization of the Novel Bacterium Alteromonas immobilis LMIT006 and Alteromonas gregis LMIT007.</title>
        <authorList>
            <person name="Lin X."/>
        </authorList>
    </citation>
    <scope>NUCLEOTIDE SEQUENCE</scope>
    <source>
        <strain evidence="8">LMIT007</strain>
    </source>
</reference>
<evidence type="ECO:0000256" key="5">
    <source>
        <dbReference type="ARBA" id="ARBA00022989"/>
    </source>
</evidence>
<sequence>MNTSNAISWQVYGGVFIALIRFLSSMVLARYLSPDDFGLYGLAILFFTFISTLGSVGFSSALVRKSHCSDVDYQTCFWLTAASRFVMFSLTFIFLYPISVFFNEPVLISILAIISFNFLISLFEVIPNLILVKNLNYKVINIIQVFATLLETMLILTLVIIFDYTYWALVFGMLFNACIVSSVMLFKTKWKPSFQFSKDSYLEQANFGWNTLGFSIMNYLTGNLDYLIVSKTLGTYFLGIYEFAYRIPFLIHQRLVQPIGLVIYPSMSKLKGDRVAIFDLYSDTIYFLSLIVFPVLGGMLAVADIMVIVVWGEKWVEVIPPLQILALCTILRVWPQSVGAIFMIDNRPDIPFKISIVTMLFTLFFVSLFSFFWGIVGVAWGMVFSLIPSYFSVYLGLKRLDKSFMDIFRKQYPIIIVSIIMVSVVFLVKNMLLVNFSQGISLLLSIMTGFIVYPLVFILFFRSSFIYILEKIDLKYNNYRIKFLIKKMS</sequence>
<dbReference type="PANTHER" id="PTHR30250:SF10">
    <property type="entry name" value="LIPOPOLYSACCHARIDE BIOSYNTHESIS PROTEIN WZXC"/>
    <property type="match status" value="1"/>
</dbReference>
<feature type="transmembrane region" description="Helical" evidence="7">
    <location>
        <begin position="39"/>
        <end position="63"/>
    </location>
</feature>
<dbReference type="AlphaFoldDB" id="A0AA41X2U4"/>
<feature type="transmembrane region" description="Helical" evidence="7">
    <location>
        <begin position="108"/>
        <end position="132"/>
    </location>
</feature>
<evidence type="ECO:0000256" key="2">
    <source>
        <dbReference type="ARBA" id="ARBA00007430"/>
    </source>
</evidence>
<feature type="transmembrane region" description="Helical" evidence="7">
    <location>
        <begin position="356"/>
        <end position="376"/>
    </location>
</feature>
<evidence type="ECO:0000256" key="4">
    <source>
        <dbReference type="ARBA" id="ARBA00022692"/>
    </source>
</evidence>
<gene>
    <name evidence="8" type="ORF">NLF92_06005</name>
</gene>
<comment type="subcellular location">
    <subcellularLocation>
        <location evidence="1">Cell membrane</location>
        <topology evidence="1">Multi-pass membrane protein</topology>
    </subcellularLocation>
</comment>
<keyword evidence="6 7" id="KW-0472">Membrane</keyword>
<feature type="transmembrane region" description="Helical" evidence="7">
    <location>
        <begin position="75"/>
        <end position="96"/>
    </location>
</feature>
<dbReference type="Proteomes" id="UP001165413">
    <property type="component" value="Unassembled WGS sequence"/>
</dbReference>
<comment type="caution">
    <text evidence="8">The sequence shown here is derived from an EMBL/GenBank/DDBJ whole genome shotgun (WGS) entry which is preliminary data.</text>
</comment>
<evidence type="ECO:0000313" key="9">
    <source>
        <dbReference type="Proteomes" id="UP001165413"/>
    </source>
</evidence>
<feature type="transmembrane region" description="Helical" evidence="7">
    <location>
        <begin position="382"/>
        <end position="400"/>
    </location>
</feature>
<feature type="transmembrane region" description="Helical" evidence="7">
    <location>
        <begin position="139"/>
        <end position="160"/>
    </location>
</feature>
<dbReference type="GO" id="GO:0005886">
    <property type="term" value="C:plasma membrane"/>
    <property type="evidence" value="ECO:0007669"/>
    <property type="project" value="UniProtKB-SubCell"/>
</dbReference>
<dbReference type="CDD" id="cd13127">
    <property type="entry name" value="MATE_tuaB_like"/>
    <property type="match status" value="1"/>
</dbReference>
<evidence type="ECO:0000256" key="6">
    <source>
        <dbReference type="ARBA" id="ARBA00023136"/>
    </source>
</evidence>
<feature type="transmembrane region" description="Helical" evidence="7">
    <location>
        <begin position="412"/>
        <end position="434"/>
    </location>
</feature>
<feature type="transmembrane region" description="Helical" evidence="7">
    <location>
        <begin position="285"/>
        <end position="312"/>
    </location>
</feature>
<dbReference type="EMBL" id="JANATA010000008">
    <property type="protein sequence ID" value="MCP3428496.1"/>
    <property type="molecule type" value="Genomic_DNA"/>
</dbReference>
<evidence type="ECO:0000256" key="7">
    <source>
        <dbReference type="SAM" id="Phobius"/>
    </source>
</evidence>
<feature type="transmembrane region" description="Helical" evidence="7">
    <location>
        <begin position="440"/>
        <end position="461"/>
    </location>
</feature>
<accession>A0AA41X2U4</accession>
<keyword evidence="5 7" id="KW-1133">Transmembrane helix</keyword>
<protein>
    <submittedName>
        <fullName evidence="8">Lipopolysaccharide biosynthesis protein</fullName>
    </submittedName>
</protein>
<keyword evidence="4 7" id="KW-0812">Transmembrane</keyword>
<evidence type="ECO:0000313" key="8">
    <source>
        <dbReference type="EMBL" id="MCP3428496.1"/>
    </source>
</evidence>
<feature type="transmembrane region" description="Helical" evidence="7">
    <location>
        <begin position="166"/>
        <end position="186"/>
    </location>
</feature>
<comment type="similarity">
    <text evidence="2">Belongs to the polysaccharide synthase family.</text>
</comment>
<dbReference type="RefSeq" id="WP_254099823.1">
    <property type="nucleotide sequence ID" value="NZ_JANATA010000008.1"/>
</dbReference>
<organism evidence="8 9">
    <name type="scientific">Opacimonas viscosa</name>
    <dbReference type="NCBI Taxonomy" id="2961944"/>
    <lineage>
        <taxon>Bacteria</taxon>
        <taxon>Pseudomonadati</taxon>
        <taxon>Pseudomonadota</taxon>
        <taxon>Gammaproteobacteria</taxon>
        <taxon>Alteromonadales</taxon>
        <taxon>Alteromonadaceae</taxon>
        <taxon>Opacimonas</taxon>
    </lineage>
</organism>
<feature type="transmembrane region" description="Helical" evidence="7">
    <location>
        <begin position="324"/>
        <end position="344"/>
    </location>
</feature>
<evidence type="ECO:0000256" key="1">
    <source>
        <dbReference type="ARBA" id="ARBA00004651"/>
    </source>
</evidence>
<name>A0AA41X2U4_9ALTE</name>
<feature type="transmembrane region" description="Helical" evidence="7">
    <location>
        <begin position="243"/>
        <end position="264"/>
    </location>
</feature>
<dbReference type="Pfam" id="PF13440">
    <property type="entry name" value="Polysacc_synt_3"/>
    <property type="match status" value="1"/>
</dbReference>
<evidence type="ECO:0000256" key="3">
    <source>
        <dbReference type="ARBA" id="ARBA00022475"/>
    </source>
</evidence>
<feature type="transmembrane region" description="Helical" evidence="7">
    <location>
        <begin position="12"/>
        <end position="33"/>
    </location>
</feature>
<proteinExistence type="inferred from homology"/>
<feature type="transmembrane region" description="Helical" evidence="7">
    <location>
        <begin position="207"/>
        <end position="228"/>
    </location>
</feature>
<dbReference type="InterPro" id="IPR050833">
    <property type="entry name" value="Poly_Biosynth_Transport"/>
</dbReference>
<keyword evidence="3" id="KW-1003">Cell membrane</keyword>